<dbReference type="Proteomes" id="UP001153954">
    <property type="component" value="Unassembled WGS sequence"/>
</dbReference>
<dbReference type="SUPFAM" id="SSF56219">
    <property type="entry name" value="DNase I-like"/>
    <property type="match status" value="1"/>
</dbReference>
<proteinExistence type="predicted"/>
<gene>
    <name evidence="1" type="ORF">EEDITHA_LOCUS23153</name>
</gene>
<dbReference type="InterPro" id="IPR036691">
    <property type="entry name" value="Endo/exonu/phosph_ase_sf"/>
</dbReference>
<evidence type="ECO:0000313" key="2">
    <source>
        <dbReference type="Proteomes" id="UP001153954"/>
    </source>
</evidence>
<organism evidence="1 2">
    <name type="scientific">Euphydryas editha</name>
    <name type="common">Edith's checkerspot</name>
    <dbReference type="NCBI Taxonomy" id="104508"/>
    <lineage>
        <taxon>Eukaryota</taxon>
        <taxon>Metazoa</taxon>
        <taxon>Ecdysozoa</taxon>
        <taxon>Arthropoda</taxon>
        <taxon>Hexapoda</taxon>
        <taxon>Insecta</taxon>
        <taxon>Pterygota</taxon>
        <taxon>Neoptera</taxon>
        <taxon>Endopterygota</taxon>
        <taxon>Lepidoptera</taxon>
        <taxon>Glossata</taxon>
        <taxon>Ditrysia</taxon>
        <taxon>Papilionoidea</taxon>
        <taxon>Nymphalidae</taxon>
        <taxon>Nymphalinae</taxon>
        <taxon>Euphydryas</taxon>
    </lineage>
</organism>
<name>A0AAU9VFN4_EUPED</name>
<dbReference type="Gene3D" id="3.60.10.10">
    <property type="entry name" value="Endonuclease/exonuclease/phosphatase"/>
    <property type="match status" value="1"/>
</dbReference>
<protein>
    <submittedName>
        <fullName evidence="1">Uncharacterized protein</fullName>
    </submittedName>
</protein>
<sequence length="138" mass="15998">MSSVKLDSLNVYYQNVRGLRTKTHLFYCNLMNSCYDIIILTETWLNSGVSSLELFNDRYVVYRRDREVSDFHCTKEGGSVLIAVLKSLKSIRNKSLESGCEDIWVTVEIGDHNKYHQILFLWDLSSSTSSKNNFEAFH</sequence>
<dbReference type="EMBL" id="CAKOGL010000075">
    <property type="protein sequence ID" value="CAH2109299.1"/>
    <property type="molecule type" value="Genomic_DNA"/>
</dbReference>
<evidence type="ECO:0000313" key="1">
    <source>
        <dbReference type="EMBL" id="CAH2109299.1"/>
    </source>
</evidence>
<accession>A0AAU9VFN4</accession>
<reference evidence="1" key="1">
    <citation type="submission" date="2022-03" db="EMBL/GenBank/DDBJ databases">
        <authorList>
            <person name="Tunstrom K."/>
        </authorList>
    </citation>
    <scope>NUCLEOTIDE SEQUENCE</scope>
</reference>
<dbReference type="AlphaFoldDB" id="A0AAU9VFN4"/>
<keyword evidence="2" id="KW-1185">Reference proteome</keyword>
<comment type="caution">
    <text evidence="1">The sequence shown here is derived from an EMBL/GenBank/DDBJ whole genome shotgun (WGS) entry which is preliminary data.</text>
</comment>